<sequence>MNFKDLSIEEKKQINELLTKYSDSIGGINFFLQLLDDIKKEATFPLLNKSNVYHFSKGKVSWSKAIYKDTKLLLHNYLKNMDKDEKYLSTVKPKEKKNIDNMMRTLKPVEIKVRSKNNADEGFSFNLIDITDEKNVKVSLSYKIIFFYGKDFAKQALSFKA</sequence>
<organism evidence="1 2">
    <name type="scientific">Arcobacter roscoffensis</name>
    <dbReference type="NCBI Taxonomy" id="2961520"/>
    <lineage>
        <taxon>Bacteria</taxon>
        <taxon>Pseudomonadati</taxon>
        <taxon>Campylobacterota</taxon>
        <taxon>Epsilonproteobacteria</taxon>
        <taxon>Campylobacterales</taxon>
        <taxon>Arcobacteraceae</taxon>
        <taxon>Arcobacter</taxon>
    </lineage>
</organism>
<evidence type="ECO:0000313" key="1">
    <source>
        <dbReference type="EMBL" id="UTJ06028.1"/>
    </source>
</evidence>
<reference evidence="1" key="1">
    <citation type="submission" date="2022-07" db="EMBL/GenBank/DDBJ databases">
        <title>Arcobacter roscoffensis sp. nov., a marine bacterium isolated from coastal seawater collected from Roscoff, France.</title>
        <authorList>
            <person name="Pascual J."/>
            <person name="Lepeaux C."/>
            <person name="Methner A."/>
            <person name="Overmann J."/>
        </authorList>
    </citation>
    <scope>NUCLEOTIDE SEQUENCE</scope>
    <source>
        <strain evidence="1">ARW1-2F2</strain>
    </source>
</reference>
<proteinExistence type="predicted"/>
<dbReference type="Proteomes" id="UP001060012">
    <property type="component" value="Chromosome"/>
</dbReference>
<dbReference type="RefSeq" id="WP_254576208.1">
    <property type="nucleotide sequence ID" value="NZ_CP100595.1"/>
</dbReference>
<gene>
    <name evidence="1" type="ORF">NJU99_12315</name>
</gene>
<name>A0ABY5E4G6_9BACT</name>
<keyword evidence="2" id="KW-1185">Reference proteome</keyword>
<accession>A0ABY5E4G6</accession>
<evidence type="ECO:0000313" key="2">
    <source>
        <dbReference type="Proteomes" id="UP001060012"/>
    </source>
</evidence>
<protein>
    <submittedName>
        <fullName evidence="1">Uncharacterized protein</fullName>
    </submittedName>
</protein>
<dbReference type="EMBL" id="CP100595">
    <property type="protein sequence ID" value="UTJ06028.1"/>
    <property type="molecule type" value="Genomic_DNA"/>
</dbReference>